<reference evidence="2 3" key="1">
    <citation type="journal article" date="2019" name="Nat. Ecol. Evol.">
        <title>Megaphylogeny resolves global patterns of mushroom evolution.</title>
        <authorList>
            <person name="Varga T."/>
            <person name="Krizsan K."/>
            <person name="Foldi C."/>
            <person name="Dima B."/>
            <person name="Sanchez-Garcia M."/>
            <person name="Sanchez-Ramirez S."/>
            <person name="Szollosi G.J."/>
            <person name="Szarkandi J.G."/>
            <person name="Papp V."/>
            <person name="Albert L."/>
            <person name="Andreopoulos W."/>
            <person name="Angelini C."/>
            <person name="Antonin V."/>
            <person name="Barry K.W."/>
            <person name="Bougher N.L."/>
            <person name="Buchanan P."/>
            <person name="Buyck B."/>
            <person name="Bense V."/>
            <person name="Catcheside P."/>
            <person name="Chovatia M."/>
            <person name="Cooper J."/>
            <person name="Damon W."/>
            <person name="Desjardin D."/>
            <person name="Finy P."/>
            <person name="Geml J."/>
            <person name="Haridas S."/>
            <person name="Hughes K."/>
            <person name="Justo A."/>
            <person name="Karasinski D."/>
            <person name="Kautmanova I."/>
            <person name="Kiss B."/>
            <person name="Kocsube S."/>
            <person name="Kotiranta H."/>
            <person name="LaButti K.M."/>
            <person name="Lechner B.E."/>
            <person name="Liimatainen K."/>
            <person name="Lipzen A."/>
            <person name="Lukacs Z."/>
            <person name="Mihaltcheva S."/>
            <person name="Morgado L.N."/>
            <person name="Niskanen T."/>
            <person name="Noordeloos M.E."/>
            <person name="Ohm R.A."/>
            <person name="Ortiz-Santana B."/>
            <person name="Ovrebo C."/>
            <person name="Racz N."/>
            <person name="Riley R."/>
            <person name="Savchenko A."/>
            <person name="Shiryaev A."/>
            <person name="Soop K."/>
            <person name="Spirin V."/>
            <person name="Szebenyi C."/>
            <person name="Tomsovsky M."/>
            <person name="Tulloss R.E."/>
            <person name="Uehling J."/>
            <person name="Grigoriev I.V."/>
            <person name="Vagvolgyi C."/>
            <person name="Papp T."/>
            <person name="Martin F.M."/>
            <person name="Miettinen O."/>
            <person name="Hibbett D.S."/>
            <person name="Nagy L.G."/>
        </authorList>
    </citation>
    <scope>NUCLEOTIDE SEQUENCE [LARGE SCALE GENOMIC DNA]</scope>
    <source>
        <strain evidence="2 3">OMC1185</strain>
    </source>
</reference>
<dbReference type="OrthoDB" id="3351617at2759"/>
<protein>
    <submittedName>
        <fullName evidence="2">Uncharacterized protein</fullName>
    </submittedName>
</protein>
<keyword evidence="3" id="KW-1185">Reference proteome</keyword>
<name>A0A5C3N187_9AGAM</name>
<evidence type="ECO:0000256" key="1">
    <source>
        <dbReference type="SAM" id="Phobius"/>
    </source>
</evidence>
<sequence length="327" mass="35523">MTSPALALERSVYIGNIIGGILLGLQIYITFQAIYYLTASQSRASRARAFYIAYEIVLLVCSIIGWAVDCLLGQYMFIENPGYPGGPAAWFSDNSAVWWNIFGSAFDMLAIFMADGLLLYRCYIVWGSNRWIIAFPALLYLVSTVTAVIAVVESALPGSSFFVKSSTNWGIPWISLTTAFNVMVTTLITTRILRARNLARTVMPHEMAETYTNIVAILIESSLPFTIIGVAFTVTLGKGLPSEAALAVIYGFFPGLAPQMIILRVAMGRAWTKETIAQFTSIPSMTFAPPPVPTANGSQVASTLAVTSMPTEELKSVKSENTLSSSV</sequence>
<feature type="transmembrane region" description="Helical" evidence="1">
    <location>
        <begin position="244"/>
        <end position="263"/>
    </location>
</feature>
<evidence type="ECO:0000313" key="2">
    <source>
        <dbReference type="EMBL" id="TFK51057.1"/>
    </source>
</evidence>
<proteinExistence type="predicted"/>
<keyword evidence="1" id="KW-0812">Transmembrane</keyword>
<gene>
    <name evidence="2" type="ORF">OE88DRAFT_1808561</name>
</gene>
<feature type="transmembrane region" description="Helical" evidence="1">
    <location>
        <begin position="49"/>
        <end position="77"/>
    </location>
</feature>
<evidence type="ECO:0000313" key="3">
    <source>
        <dbReference type="Proteomes" id="UP000305948"/>
    </source>
</evidence>
<keyword evidence="1" id="KW-0472">Membrane</keyword>
<dbReference type="Proteomes" id="UP000305948">
    <property type="component" value="Unassembled WGS sequence"/>
</dbReference>
<feature type="transmembrane region" description="Helical" evidence="1">
    <location>
        <begin position="214"/>
        <end position="232"/>
    </location>
</feature>
<feature type="transmembrane region" description="Helical" evidence="1">
    <location>
        <begin position="131"/>
        <end position="151"/>
    </location>
</feature>
<feature type="transmembrane region" description="Helical" evidence="1">
    <location>
        <begin position="97"/>
        <end position="119"/>
    </location>
</feature>
<dbReference type="EMBL" id="ML213512">
    <property type="protein sequence ID" value="TFK51057.1"/>
    <property type="molecule type" value="Genomic_DNA"/>
</dbReference>
<organism evidence="2 3">
    <name type="scientific">Heliocybe sulcata</name>
    <dbReference type="NCBI Taxonomy" id="5364"/>
    <lineage>
        <taxon>Eukaryota</taxon>
        <taxon>Fungi</taxon>
        <taxon>Dikarya</taxon>
        <taxon>Basidiomycota</taxon>
        <taxon>Agaricomycotina</taxon>
        <taxon>Agaricomycetes</taxon>
        <taxon>Gloeophyllales</taxon>
        <taxon>Gloeophyllaceae</taxon>
        <taxon>Heliocybe</taxon>
    </lineage>
</organism>
<keyword evidence="1" id="KW-1133">Transmembrane helix</keyword>
<feature type="transmembrane region" description="Helical" evidence="1">
    <location>
        <begin position="12"/>
        <end position="37"/>
    </location>
</feature>
<dbReference type="AlphaFoldDB" id="A0A5C3N187"/>
<accession>A0A5C3N187</accession>
<feature type="transmembrane region" description="Helical" evidence="1">
    <location>
        <begin position="171"/>
        <end position="193"/>
    </location>
</feature>